<name>D6Z4W1_DESAT</name>
<evidence type="ECO:0000313" key="3">
    <source>
        <dbReference type="Proteomes" id="UP000001508"/>
    </source>
</evidence>
<dbReference type="KEGG" id="dak:DaAHT2_1906"/>
<dbReference type="AlphaFoldDB" id="D6Z4W1"/>
<evidence type="ECO:0008006" key="4">
    <source>
        <dbReference type="Google" id="ProtNLM"/>
    </source>
</evidence>
<accession>D6Z4W1</accession>
<dbReference type="HOGENOM" id="CLU_1493910_0_0_7"/>
<organism evidence="2 3">
    <name type="scientific">Desulfurivibrio alkaliphilus (strain DSM 19089 / UNIQEM U267 / AHT2)</name>
    <dbReference type="NCBI Taxonomy" id="589865"/>
    <lineage>
        <taxon>Bacteria</taxon>
        <taxon>Pseudomonadati</taxon>
        <taxon>Thermodesulfobacteriota</taxon>
        <taxon>Desulfobulbia</taxon>
        <taxon>Desulfobulbales</taxon>
        <taxon>Desulfobulbaceae</taxon>
        <taxon>Desulfurivibrio</taxon>
    </lineage>
</organism>
<feature type="chain" id="PRO_5003091643" description="Reelin domain-containing protein" evidence="1">
    <location>
        <begin position="23"/>
        <end position="180"/>
    </location>
</feature>
<sequence>MLKKMFFPCTLVAMVAMGVALQAPPPAHGFANSAPSFQCMSCHPGPMQPEMVKLRNLPENYRPGQTYTFTLELDSALESLGEQQGGFAIQASAGELVAKDQAHTQLIDGILTHTLEGSHRRSWSFSWQAPGEATAWWQFWQRPEPGPDVSITVMAVAANGDYSAIGDEIGAAGFTLRSNR</sequence>
<feature type="signal peptide" evidence="1">
    <location>
        <begin position="1"/>
        <end position="22"/>
    </location>
</feature>
<gene>
    <name evidence="2" type="ordered locus">DaAHT2_1906</name>
</gene>
<dbReference type="Proteomes" id="UP000001508">
    <property type="component" value="Chromosome"/>
</dbReference>
<dbReference type="NCBIfam" id="NF041895">
    <property type="entry name" value="choice_anch_V"/>
    <property type="match status" value="1"/>
</dbReference>
<evidence type="ECO:0000256" key="1">
    <source>
        <dbReference type="SAM" id="SignalP"/>
    </source>
</evidence>
<reference evidence="3" key="1">
    <citation type="submission" date="2010-02" db="EMBL/GenBank/DDBJ databases">
        <title>Complete sequence of Desulfurivibrio alkaliphilus AHT2.</title>
        <authorList>
            <consortium name="US DOE Joint Genome Institute"/>
            <person name="Pitluck S."/>
            <person name="Chertkov O."/>
            <person name="Detter J.C."/>
            <person name="Han C."/>
            <person name="Tapia R."/>
            <person name="Larimer F."/>
            <person name="Land M."/>
            <person name="Hauser L."/>
            <person name="Kyrpides N."/>
            <person name="Mikhailova N."/>
            <person name="Sorokin D.Y."/>
            <person name="Muyzer G."/>
            <person name="Woyke T."/>
        </authorList>
    </citation>
    <scope>NUCLEOTIDE SEQUENCE [LARGE SCALE GENOMIC DNA]</scope>
    <source>
        <strain evidence="3">DSM 19089 / UNIQEM U267 / AHT2</strain>
    </source>
</reference>
<dbReference type="InParanoid" id="D6Z4W1"/>
<keyword evidence="3" id="KW-1185">Reference proteome</keyword>
<evidence type="ECO:0000313" key="2">
    <source>
        <dbReference type="EMBL" id="ADH86586.1"/>
    </source>
</evidence>
<protein>
    <recommendedName>
        <fullName evidence="4">Reelin domain-containing protein</fullName>
    </recommendedName>
</protein>
<keyword evidence="1" id="KW-0732">Signal</keyword>
<proteinExistence type="predicted"/>
<dbReference type="EMBL" id="CP001940">
    <property type="protein sequence ID" value="ADH86586.1"/>
    <property type="molecule type" value="Genomic_DNA"/>
</dbReference>